<protein>
    <recommendedName>
        <fullName evidence="7">Aspartate aminotransferase, mitochondrial</fullName>
    </recommendedName>
    <alternativeName>
        <fullName evidence="8">Kynurenine aminotransferase 4</fullName>
    </alternativeName>
    <alternativeName>
        <fullName evidence="11">Kynurenine aminotransferase IV</fullName>
    </alternativeName>
    <alternativeName>
        <fullName evidence="10">Kynurenine--oxoglutarate transaminase 4</fullName>
    </alternativeName>
    <alternativeName>
        <fullName evidence="9">Kynurenine--oxoglutarate transaminase IV</fullName>
    </alternativeName>
</protein>
<dbReference type="KEGG" id="dpx:DAPPUDRAFT_63776"/>
<keyword evidence="4" id="KW-0032">Aminotransferase</keyword>
<dbReference type="InterPro" id="IPR000796">
    <property type="entry name" value="Asp_trans"/>
</dbReference>
<keyword evidence="13" id="KW-1185">Reference proteome</keyword>
<evidence type="ECO:0000256" key="10">
    <source>
        <dbReference type="ARBA" id="ARBA00042867"/>
    </source>
</evidence>
<evidence type="ECO:0000256" key="9">
    <source>
        <dbReference type="ARBA" id="ARBA00041746"/>
    </source>
</evidence>
<evidence type="ECO:0000256" key="2">
    <source>
        <dbReference type="ARBA" id="ARBA00007441"/>
    </source>
</evidence>
<dbReference type="InterPro" id="IPR015424">
    <property type="entry name" value="PyrdxlP-dep_Trfase"/>
</dbReference>
<dbReference type="InterPro" id="IPR015421">
    <property type="entry name" value="PyrdxlP-dep_Trfase_major"/>
</dbReference>
<evidence type="ECO:0000256" key="1">
    <source>
        <dbReference type="ARBA" id="ARBA00001933"/>
    </source>
</evidence>
<dbReference type="PANTHER" id="PTHR11879">
    <property type="entry name" value="ASPARTATE AMINOTRANSFERASE"/>
    <property type="match status" value="1"/>
</dbReference>
<dbReference type="FunFam" id="3.90.1150.10:FF:000160">
    <property type="entry name" value="Similar to aspartate aminotransferase"/>
    <property type="match status" value="1"/>
</dbReference>
<dbReference type="EMBL" id="GL732670">
    <property type="protein sequence ID" value="EFX67706.1"/>
    <property type="molecule type" value="Genomic_DNA"/>
</dbReference>
<gene>
    <name evidence="12" type="ORF">DAPPUDRAFT_63776</name>
</gene>
<proteinExistence type="inferred from homology"/>
<dbReference type="GO" id="GO:0004069">
    <property type="term" value="F:L-aspartate:2-oxoglutarate aminotransferase activity"/>
    <property type="evidence" value="ECO:0007669"/>
    <property type="project" value="UniProtKB-EC"/>
</dbReference>
<dbReference type="PANTHER" id="PTHR11879:SF22">
    <property type="entry name" value="ASPARTATE AMINOTRANSFERASE, MITOCHONDRIAL"/>
    <property type="match status" value="1"/>
</dbReference>
<dbReference type="STRING" id="6669.E9HKN3"/>
<dbReference type="AlphaFoldDB" id="E9HKN3"/>
<dbReference type="SUPFAM" id="SSF53383">
    <property type="entry name" value="PLP-dependent transferases"/>
    <property type="match status" value="1"/>
</dbReference>
<dbReference type="HOGENOM" id="CLU_2514933_0_0_1"/>
<name>E9HKN3_DAPPU</name>
<dbReference type="Gene3D" id="3.40.640.10">
    <property type="entry name" value="Type I PLP-dependent aspartate aminotransferase-like (Major domain)"/>
    <property type="match status" value="1"/>
</dbReference>
<sequence>MIDYDIGNYSSSWCSHVNKGPPDPILGVTEVFNRYTNLKKNNLGIGTYREDDGKPIILPSVKLAEEEIQKNNMDKEYSPISINIG</sequence>
<organism evidence="12 13">
    <name type="scientific">Daphnia pulex</name>
    <name type="common">Water flea</name>
    <dbReference type="NCBI Taxonomy" id="6669"/>
    <lineage>
        <taxon>Eukaryota</taxon>
        <taxon>Metazoa</taxon>
        <taxon>Ecdysozoa</taxon>
        <taxon>Arthropoda</taxon>
        <taxon>Crustacea</taxon>
        <taxon>Branchiopoda</taxon>
        <taxon>Diplostraca</taxon>
        <taxon>Cladocera</taxon>
        <taxon>Anomopoda</taxon>
        <taxon>Daphniidae</taxon>
        <taxon>Daphnia</taxon>
    </lineage>
</organism>
<evidence type="ECO:0000256" key="7">
    <source>
        <dbReference type="ARBA" id="ARBA00040891"/>
    </source>
</evidence>
<evidence type="ECO:0000256" key="8">
    <source>
        <dbReference type="ARBA" id="ARBA00041257"/>
    </source>
</evidence>
<dbReference type="Proteomes" id="UP000000305">
    <property type="component" value="Unassembled WGS sequence"/>
</dbReference>
<dbReference type="Gene3D" id="3.90.1150.10">
    <property type="entry name" value="Aspartate Aminotransferase, domain 1"/>
    <property type="match status" value="1"/>
</dbReference>
<evidence type="ECO:0000256" key="3">
    <source>
        <dbReference type="ARBA" id="ARBA00011738"/>
    </source>
</evidence>
<accession>E9HKN3</accession>
<keyword evidence="5" id="KW-0808">Transferase</keyword>
<comment type="subunit">
    <text evidence="3">Homodimer.</text>
</comment>
<evidence type="ECO:0000256" key="11">
    <source>
        <dbReference type="ARBA" id="ARBA00042891"/>
    </source>
</evidence>
<evidence type="ECO:0000313" key="13">
    <source>
        <dbReference type="Proteomes" id="UP000000305"/>
    </source>
</evidence>
<comment type="similarity">
    <text evidence="2">Belongs to the class-I pyridoxal-phosphate-dependent aminotransferase family.</text>
</comment>
<dbReference type="GO" id="GO:0006520">
    <property type="term" value="P:amino acid metabolic process"/>
    <property type="evidence" value="ECO:0007669"/>
    <property type="project" value="InterPro"/>
</dbReference>
<dbReference type="InParanoid" id="E9HKN3"/>
<dbReference type="InterPro" id="IPR015422">
    <property type="entry name" value="PyrdxlP-dep_Trfase_small"/>
</dbReference>
<evidence type="ECO:0000256" key="5">
    <source>
        <dbReference type="ARBA" id="ARBA00022679"/>
    </source>
</evidence>
<reference evidence="12 13" key="1">
    <citation type="journal article" date="2011" name="Science">
        <title>The ecoresponsive genome of Daphnia pulex.</title>
        <authorList>
            <person name="Colbourne J.K."/>
            <person name="Pfrender M.E."/>
            <person name="Gilbert D."/>
            <person name="Thomas W.K."/>
            <person name="Tucker A."/>
            <person name="Oakley T.H."/>
            <person name="Tokishita S."/>
            <person name="Aerts A."/>
            <person name="Arnold G.J."/>
            <person name="Basu M.K."/>
            <person name="Bauer D.J."/>
            <person name="Caceres C.E."/>
            <person name="Carmel L."/>
            <person name="Casola C."/>
            <person name="Choi J.H."/>
            <person name="Detter J.C."/>
            <person name="Dong Q."/>
            <person name="Dusheyko S."/>
            <person name="Eads B.D."/>
            <person name="Frohlich T."/>
            <person name="Geiler-Samerotte K.A."/>
            <person name="Gerlach D."/>
            <person name="Hatcher P."/>
            <person name="Jogdeo S."/>
            <person name="Krijgsveld J."/>
            <person name="Kriventseva E.V."/>
            <person name="Kultz D."/>
            <person name="Laforsch C."/>
            <person name="Lindquist E."/>
            <person name="Lopez J."/>
            <person name="Manak J.R."/>
            <person name="Muller J."/>
            <person name="Pangilinan J."/>
            <person name="Patwardhan R.P."/>
            <person name="Pitluck S."/>
            <person name="Pritham E.J."/>
            <person name="Rechtsteiner A."/>
            <person name="Rho M."/>
            <person name="Rogozin I.B."/>
            <person name="Sakarya O."/>
            <person name="Salamov A."/>
            <person name="Schaack S."/>
            <person name="Shapiro H."/>
            <person name="Shiga Y."/>
            <person name="Skalitzky C."/>
            <person name="Smith Z."/>
            <person name="Souvorov A."/>
            <person name="Sung W."/>
            <person name="Tang Z."/>
            <person name="Tsuchiya D."/>
            <person name="Tu H."/>
            <person name="Vos H."/>
            <person name="Wang M."/>
            <person name="Wolf Y.I."/>
            <person name="Yamagata H."/>
            <person name="Yamada T."/>
            <person name="Ye Y."/>
            <person name="Shaw J.R."/>
            <person name="Andrews J."/>
            <person name="Crease T.J."/>
            <person name="Tang H."/>
            <person name="Lucas S.M."/>
            <person name="Robertson H.M."/>
            <person name="Bork P."/>
            <person name="Koonin E.V."/>
            <person name="Zdobnov E.M."/>
            <person name="Grigoriev I.V."/>
            <person name="Lynch M."/>
            <person name="Boore J.L."/>
        </authorList>
    </citation>
    <scope>NUCLEOTIDE SEQUENCE [LARGE SCALE GENOMIC DNA]</scope>
</reference>
<evidence type="ECO:0000256" key="4">
    <source>
        <dbReference type="ARBA" id="ARBA00022576"/>
    </source>
</evidence>
<dbReference type="eggNOG" id="KOG1411">
    <property type="taxonomic scope" value="Eukaryota"/>
</dbReference>
<comment type="cofactor">
    <cofactor evidence="1">
        <name>pyridoxal 5'-phosphate</name>
        <dbReference type="ChEBI" id="CHEBI:597326"/>
    </cofactor>
</comment>
<keyword evidence="6" id="KW-0663">Pyridoxal phosphate</keyword>
<evidence type="ECO:0000256" key="6">
    <source>
        <dbReference type="ARBA" id="ARBA00022898"/>
    </source>
</evidence>
<dbReference type="OrthoDB" id="6752799at2759"/>
<evidence type="ECO:0000313" key="12">
    <source>
        <dbReference type="EMBL" id="EFX67706.1"/>
    </source>
</evidence>